<dbReference type="EMBL" id="JBHSQS010000034">
    <property type="protein sequence ID" value="MFC5927559.1"/>
    <property type="molecule type" value="Genomic_DNA"/>
</dbReference>
<dbReference type="RefSeq" id="WP_377515970.1">
    <property type="nucleotide sequence ID" value="NZ_JBHSQS010000034.1"/>
</dbReference>
<evidence type="ECO:0000313" key="1">
    <source>
        <dbReference type="EMBL" id="MFC5927559.1"/>
    </source>
</evidence>
<sequence>MRDADLVGLWDSGPYDYGSMESSWLCLRGNGTGWTAWANAAGGASVSQLTWSCPHEAELELRYTWTASGTGFPGTPPTFVEVDEEGPDDALVRTRYLVRIDTPPLSQVPAVSLDLQESVEFARRFALVTRDPTDPDSAGPPR</sequence>
<comment type="caution">
    <text evidence="1">The sequence shown here is derived from an EMBL/GenBank/DDBJ whole genome shotgun (WGS) entry which is preliminary data.</text>
</comment>
<name>A0ABW1HD29_9ACTN</name>
<organism evidence="1 2">
    <name type="scientific">Micromonospora vulcania</name>
    <dbReference type="NCBI Taxonomy" id="1441873"/>
    <lineage>
        <taxon>Bacteria</taxon>
        <taxon>Bacillati</taxon>
        <taxon>Actinomycetota</taxon>
        <taxon>Actinomycetes</taxon>
        <taxon>Micromonosporales</taxon>
        <taxon>Micromonosporaceae</taxon>
        <taxon>Micromonospora</taxon>
    </lineage>
</organism>
<gene>
    <name evidence="1" type="ORF">ACFQGL_29880</name>
</gene>
<protein>
    <recommendedName>
        <fullName evidence="3">Polyketide cyclase / dehydrase and lipid transport</fullName>
    </recommendedName>
</protein>
<proteinExistence type="predicted"/>
<evidence type="ECO:0000313" key="2">
    <source>
        <dbReference type="Proteomes" id="UP001596226"/>
    </source>
</evidence>
<keyword evidence="2" id="KW-1185">Reference proteome</keyword>
<accession>A0ABW1HD29</accession>
<dbReference type="Proteomes" id="UP001596226">
    <property type="component" value="Unassembled WGS sequence"/>
</dbReference>
<reference evidence="2" key="1">
    <citation type="journal article" date="2019" name="Int. J. Syst. Evol. Microbiol.">
        <title>The Global Catalogue of Microorganisms (GCM) 10K type strain sequencing project: providing services to taxonomists for standard genome sequencing and annotation.</title>
        <authorList>
            <consortium name="The Broad Institute Genomics Platform"/>
            <consortium name="The Broad Institute Genome Sequencing Center for Infectious Disease"/>
            <person name="Wu L."/>
            <person name="Ma J."/>
        </authorList>
    </citation>
    <scope>NUCLEOTIDE SEQUENCE [LARGE SCALE GENOMIC DNA]</scope>
    <source>
        <strain evidence="2">CGMCC 4.7144</strain>
    </source>
</reference>
<evidence type="ECO:0008006" key="3">
    <source>
        <dbReference type="Google" id="ProtNLM"/>
    </source>
</evidence>